<evidence type="ECO:0000313" key="1">
    <source>
        <dbReference type="EMBL" id="KAF0928011.1"/>
    </source>
</evidence>
<accession>A0A6G1ETQ8</accession>
<reference evidence="1 2" key="1">
    <citation type="submission" date="2019-11" db="EMBL/GenBank/DDBJ databases">
        <title>Whole genome sequence of Oryza granulata.</title>
        <authorList>
            <person name="Li W."/>
        </authorList>
    </citation>
    <scope>NUCLEOTIDE SEQUENCE [LARGE SCALE GENOMIC DNA]</scope>
    <source>
        <strain evidence="2">cv. Menghai</strain>
        <tissue evidence="1">Leaf</tissue>
    </source>
</reference>
<protein>
    <submittedName>
        <fullName evidence="1">Uncharacterized protein</fullName>
    </submittedName>
</protein>
<proteinExistence type="predicted"/>
<comment type="caution">
    <text evidence="1">The sequence shown here is derived from an EMBL/GenBank/DDBJ whole genome shotgun (WGS) entry which is preliminary data.</text>
</comment>
<dbReference type="Proteomes" id="UP000479710">
    <property type="component" value="Unassembled WGS sequence"/>
</dbReference>
<organism evidence="1 2">
    <name type="scientific">Oryza meyeriana var. granulata</name>
    <dbReference type="NCBI Taxonomy" id="110450"/>
    <lineage>
        <taxon>Eukaryota</taxon>
        <taxon>Viridiplantae</taxon>
        <taxon>Streptophyta</taxon>
        <taxon>Embryophyta</taxon>
        <taxon>Tracheophyta</taxon>
        <taxon>Spermatophyta</taxon>
        <taxon>Magnoliopsida</taxon>
        <taxon>Liliopsida</taxon>
        <taxon>Poales</taxon>
        <taxon>Poaceae</taxon>
        <taxon>BOP clade</taxon>
        <taxon>Oryzoideae</taxon>
        <taxon>Oryzeae</taxon>
        <taxon>Oryzinae</taxon>
        <taxon>Oryza</taxon>
        <taxon>Oryza meyeriana</taxon>
    </lineage>
</organism>
<dbReference type="AlphaFoldDB" id="A0A6G1ETQ8"/>
<dbReference type="EMBL" id="SPHZ02000003">
    <property type="protein sequence ID" value="KAF0928011.1"/>
    <property type="molecule type" value="Genomic_DNA"/>
</dbReference>
<evidence type="ECO:0000313" key="2">
    <source>
        <dbReference type="Proteomes" id="UP000479710"/>
    </source>
</evidence>
<keyword evidence="2" id="KW-1185">Reference proteome</keyword>
<sequence length="84" mass="9376">MKEFRGLEGVTLLLARIRVDIGKEQCLVWRYNRMTRRVRACLTCVRESGDGIRMGPHLGFPLSTLTRGARVRHVVAHKGACAAG</sequence>
<gene>
    <name evidence="1" type="ORF">E2562_037225</name>
</gene>
<name>A0A6G1ETQ8_9ORYZ</name>